<dbReference type="SUPFAM" id="SSF53448">
    <property type="entry name" value="Nucleotide-diphospho-sugar transferases"/>
    <property type="match status" value="1"/>
</dbReference>
<dbReference type="Gene3D" id="3.90.550.10">
    <property type="entry name" value="Spore Coat Polysaccharide Biosynthesis Protein SpsA, Chain A"/>
    <property type="match status" value="1"/>
</dbReference>
<proteinExistence type="predicted"/>
<evidence type="ECO:0000256" key="3">
    <source>
        <dbReference type="ARBA" id="ARBA00022679"/>
    </source>
</evidence>
<name>A0AAN7Z1C5_9PEZI</name>
<sequence>MFIGLFIGRYSPTIVGLFFFFRRYQPSKPPEKPTWFAKDVTCIIPSIYDKEIYLSDLGECIKTSFQNSFAEIIIVTNSEATRKRIEDIETQVLNDLGKDPSCKRSNVNFQVRVCPVTNKREQLVIGIKAAKTELIVFADDHVFFKPQFVTDVTSVFENPLVGLCGTRKSVRRQALKATTFWGKYWERYWNFLGSTYLAQNDFRARCTNAADGGVNVVSGRALIVRRKIVQDPKFISKYLDERFFFGRFGPLNSDDDNFLTRWVTKEGWEIKIQDTYEATVETTLGQQHKFIGQCLRWARTTYRSNLCSLLTDRTVWWRQPWTVWLALIPTLFNLSFPWDVAIVYTFTQCEWYSRKCALLLCAFQFFFKCIKNMGHFYLYPKDFFLYFLIPLYLMFAWFHSFLKAYAALTFYVTDWTGRKLDSHDET</sequence>
<evidence type="ECO:0000256" key="1">
    <source>
        <dbReference type="ARBA" id="ARBA00004370"/>
    </source>
</evidence>
<evidence type="ECO:0000256" key="4">
    <source>
        <dbReference type="ARBA" id="ARBA00022692"/>
    </source>
</evidence>
<evidence type="ECO:0000256" key="6">
    <source>
        <dbReference type="ARBA" id="ARBA00023136"/>
    </source>
</evidence>
<evidence type="ECO:0000256" key="5">
    <source>
        <dbReference type="ARBA" id="ARBA00022989"/>
    </source>
</evidence>
<feature type="transmembrane region" description="Helical" evidence="8">
    <location>
        <begin position="356"/>
        <end position="377"/>
    </location>
</feature>
<comment type="subcellular location">
    <subcellularLocation>
        <location evidence="1">Membrane</location>
    </subcellularLocation>
</comment>
<dbReference type="PANTHER" id="PTHR47844:SF1">
    <property type="entry name" value="EXOSTOSIN-LIKE 2"/>
    <property type="match status" value="1"/>
</dbReference>
<protein>
    <submittedName>
        <fullName evidence="9">Uncharacterized protein</fullName>
    </submittedName>
</protein>
<keyword evidence="7" id="KW-0325">Glycoprotein</keyword>
<dbReference type="EMBL" id="JAWHQM010000032">
    <property type="protein sequence ID" value="KAK5633440.1"/>
    <property type="molecule type" value="Genomic_DNA"/>
</dbReference>
<reference evidence="9 10" key="1">
    <citation type="submission" date="2023-10" db="EMBL/GenBank/DDBJ databases">
        <title>Draft genome sequence of Xylaria bambusicola isolate GMP-LS, the root and basal stem rot pathogen of sugarcane in Indonesia.</title>
        <authorList>
            <person name="Selvaraj P."/>
            <person name="Muralishankar V."/>
            <person name="Muruganantham S."/>
            <person name="Sp S."/>
            <person name="Haryani S."/>
            <person name="Lau K.J.X."/>
            <person name="Naqvi N.I."/>
        </authorList>
    </citation>
    <scope>NUCLEOTIDE SEQUENCE [LARGE SCALE GENOMIC DNA]</scope>
    <source>
        <strain evidence="9">GMP-LS</strain>
    </source>
</reference>
<dbReference type="InterPro" id="IPR052427">
    <property type="entry name" value="Glycosyltrans_GT2/GT47"/>
</dbReference>
<feature type="transmembrane region" description="Helical" evidence="8">
    <location>
        <begin position="383"/>
        <end position="402"/>
    </location>
</feature>
<organism evidence="9 10">
    <name type="scientific">Xylaria bambusicola</name>
    <dbReference type="NCBI Taxonomy" id="326684"/>
    <lineage>
        <taxon>Eukaryota</taxon>
        <taxon>Fungi</taxon>
        <taxon>Dikarya</taxon>
        <taxon>Ascomycota</taxon>
        <taxon>Pezizomycotina</taxon>
        <taxon>Sordariomycetes</taxon>
        <taxon>Xylariomycetidae</taxon>
        <taxon>Xylariales</taxon>
        <taxon>Xylariaceae</taxon>
        <taxon>Xylaria</taxon>
    </lineage>
</organism>
<dbReference type="AlphaFoldDB" id="A0AAN7Z1C5"/>
<keyword evidence="4 8" id="KW-0812">Transmembrane</keyword>
<dbReference type="InterPro" id="IPR029044">
    <property type="entry name" value="Nucleotide-diphossugar_trans"/>
</dbReference>
<dbReference type="Pfam" id="PF13641">
    <property type="entry name" value="Glyco_tranf_2_3"/>
    <property type="match status" value="1"/>
</dbReference>
<keyword evidence="2" id="KW-0328">Glycosyltransferase</keyword>
<keyword evidence="10" id="KW-1185">Reference proteome</keyword>
<dbReference type="PANTHER" id="PTHR47844">
    <property type="entry name" value="SYNTHASE CPS1, PUTATIVE (AFU_ORTHOLOGUE AFUA_7G02500)-RELATED"/>
    <property type="match status" value="1"/>
</dbReference>
<comment type="caution">
    <text evidence="9">The sequence shown here is derived from an EMBL/GenBank/DDBJ whole genome shotgun (WGS) entry which is preliminary data.</text>
</comment>
<evidence type="ECO:0000313" key="10">
    <source>
        <dbReference type="Proteomes" id="UP001305414"/>
    </source>
</evidence>
<evidence type="ECO:0000256" key="7">
    <source>
        <dbReference type="ARBA" id="ARBA00023180"/>
    </source>
</evidence>
<keyword evidence="6 8" id="KW-0472">Membrane</keyword>
<accession>A0AAN7Z1C5</accession>
<dbReference type="GO" id="GO:0016020">
    <property type="term" value="C:membrane"/>
    <property type="evidence" value="ECO:0007669"/>
    <property type="project" value="UniProtKB-SubCell"/>
</dbReference>
<gene>
    <name evidence="9" type="ORF">RRF57_009154</name>
</gene>
<keyword evidence="3" id="KW-0808">Transferase</keyword>
<dbReference type="GO" id="GO:0016757">
    <property type="term" value="F:glycosyltransferase activity"/>
    <property type="evidence" value="ECO:0007669"/>
    <property type="project" value="UniProtKB-KW"/>
</dbReference>
<evidence type="ECO:0000256" key="8">
    <source>
        <dbReference type="SAM" id="Phobius"/>
    </source>
</evidence>
<keyword evidence="5 8" id="KW-1133">Transmembrane helix</keyword>
<dbReference type="Proteomes" id="UP001305414">
    <property type="component" value="Unassembled WGS sequence"/>
</dbReference>
<feature type="transmembrane region" description="Helical" evidence="8">
    <location>
        <begin position="321"/>
        <end position="344"/>
    </location>
</feature>
<evidence type="ECO:0000313" key="9">
    <source>
        <dbReference type="EMBL" id="KAK5633440.1"/>
    </source>
</evidence>
<evidence type="ECO:0000256" key="2">
    <source>
        <dbReference type="ARBA" id="ARBA00022676"/>
    </source>
</evidence>